<evidence type="ECO:0000313" key="1">
    <source>
        <dbReference type="EnsemblMetazoa" id="GAUT029731-PA"/>
    </source>
</evidence>
<proteinExistence type="predicted"/>
<dbReference type="VEuPathDB" id="VectorBase:GAUT029731"/>
<reference evidence="1" key="1">
    <citation type="submission" date="2020-05" db="UniProtKB">
        <authorList>
            <consortium name="EnsemblMetazoa"/>
        </authorList>
    </citation>
    <scope>IDENTIFICATION</scope>
    <source>
        <strain evidence="1">TTRI</strain>
    </source>
</reference>
<dbReference type="EnsemblMetazoa" id="GAUT029731-RA">
    <property type="protein sequence ID" value="GAUT029731-PA"/>
    <property type="gene ID" value="GAUT029731"/>
</dbReference>
<name>A0A1A9V906_GLOAU</name>
<accession>A0A1A9V906</accession>
<organism evidence="1 2">
    <name type="scientific">Glossina austeni</name>
    <name type="common">Savannah tsetse fly</name>
    <dbReference type="NCBI Taxonomy" id="7395"/>
    <lineage>
        <taxon>Eukaryota</taxon>
        <taxon>Metazoa</taxon>
        <taxon>Ecdysozoa</taxon>
        <taxon>Arthropoda</taxon>
        <taxon>Hexapoda</taxon>
        <taxon>Insecta</taxon>
        <taxon>Pterygota</taxon>
        <taxon>Neoptera</taxon>
        <taxon>Endopterygota</taxon>
        <taxon>Diptera</taxon>
        <taxon>Brachycera</taxon>
        <taxon>Muscomorpha</taxon>
        <taxon>Hippoboscoidea</taxon>
        <taxon>Glossinidae</taxon>
        <taxon>Glossina</taxon>
    </lineage>
</organism>
<evidence type="ECO:0000313" key="2">
    <source>
        <dbReference type="Proteomes" id="UP000078200"/>
    </source>
</evidence>
<sequence length="102" mass="11665">MSLKEFNLSIKDILNTIALQDHTTKLECNLPCSVVKELNLSIKDIFNTIALQDHTTKLECNLPCSVVKLPHYKIIFPHRGISETFYRRVVSSNFLPTSLAYK</sequence>
<dbReference type="Proteomes" id="UP000078200">
    <property type="component" value="Unassembled WGS sequence"/>
</dbReference>
<keyword evidence="2" id="KW-1185">Reference proteome</keyword>
<dbReference type="AlphaFoldDB" id="A0A1A9V906"/>
<protein>
    <submittedName>
        <fullName evidence="1">Uncharacterized protein</fullName>
    </submittedName>
</protein>